<dbReference type="SUPFAM" id="SSF53067">
    <property type="entry name" value="Actin-like ATPase domain"/>
    <property type="match status" value="2"/>
</dbReference>
<dbReference type="PROSITE" id="PS00329">
    <property type="entry name" value="HSP70_2"/>
    <property type="match status" value="1"/>
</dbReference>
<dbReference type="GO" id="GO:0140662">
    <property type="term" value="F:ATP-dependent protein folding chaperone"/>
    <property type="evidence" value="ECO:0007669"/>
    <property type="project" value="InterPro"/>
</dbReference>
<dbReference type="PANTHER" id="PTHR19375">
    <property type="entry name" value="HEAT SHOCK PROTEIN 70KDA"/>
    <property type="match status" value="1"/>
</dbReference>
<organism evidence="5 6">
    <name type="scientific">Labilithrix luteola</name>
    <dbReference type="NCBI Taxonomy" id="1391654"/>
    <lineage>
        <taxon>Bacteria</taxon>
        <taxon>Pseudomonadati</taxon>
        <taxon>Myxococcota</taxon>
        <taxon>Polyangia</taxon>
        <taxon>Polyangiales</taxon>
        <taxon>Labilitrichaceae</taxon>
        <taxon>Labilithrix</taxon>
    </lineage>
</organism>
<keyword evidence="2 4" id="KW-0547">Nucleotide-binding</keyword>
<dbReference type="Proteomes" id="UP000064967">
    <property type="component" value="Chromosome"/>
</dbReference>
<proteinExistence type="inferred from homology"/>
<evidence type="ECO:0000256" key="2">
    <source>
        <dbReference type="ARBA" id="ARBA00022741"/>
    </source>
</evidence>
<sequence length="620" mass="65876">MSSPRYVVGIDLGTTHTALAYAEIPTDPSAPPPAIQMLAIPQLVAQGSVEPRELLPSFFYIAHESEGAQALPWDAERKYAVGEHARARGVDAPARVIASAKSWLGHPSVDRRGAILPSGAPEDVERISPVEASWRYLEHLVEAWNHVVAKGDPELALGKQSVVLTVPASFDASARELTTEAAFAAGLEDLTLLEEPQAAFYSWLSSKGDGWRKDVAVGDIVLVVDVGGGTTDFSVIAALEKEGELVLERVAVGDHILLGGDNMDMLLAYVVEHKMIAEAEAGGRTLELDRWQKISLQHAARGAKERLLADSGAASAPIAIAGKGSKLVGSTLRAEVTREEVANAIVDGFFPVVESAARPAVRARAALTTLGLPYAQDPAVTKHLASLLARHVDALEKAGVSSARKTKMLHPTRILFNGGVMKSGVLRERLTSCVNAWLGEDEGAPLKMLEGNDLDLAVARGAAAYGLSRHGRGVRIRGGTARAYYVGIEGAVPAVPGLPPPITALCVAPFGMEEGTSAEVPGGELGVVVGEKVNFRFFGSSVRRKDSVGVALERWKSDELDELPQIQVDLPAEGRAEGDVVPVKLRSSITEVGTLLLEAVPLDPKTTDERWKVELSVRSS</sequence>
<keyword evidence="6" id="KW-1185">Reference proteome</keyword>
<name>A0A0K1PIY4_9BACT</name>
<dbReference type="PATRIC" id="fig|1391654.3.peg.160"/>
<dbReference type="Pfam" id="PF00012">
    <property type="entry name" value="HSP70"/>
    <property type="match status" value="1"/>
</dbReference>
<dbReference type="RefSeq" id="WP_240488365.1">
    <property type="nucleotide sequence ID" value="NZ_CP012333.1"/>
</dbReference>
<dbReference type="GO" id="GO:0005524">
    <property type="term" value="F:ATP binding"/>
    <property type="evidence" value="ECO:0007669"/>
    <property type="project" value="UniProtKB-KW"/>
</dbReference>
<evidence type="ECO:0000313" key="5">
    <source>
        <dbReference type="EMBL" id="AKU93482.1"/>
    </source>
</evidence>
<protein>
    <submittedName>
        <fullName evidence="5">DnaK-related protein</fullName>
    </submittedName>
</protein>
<dbReference type="STRING" id="1391654.AKJ09_00146"/>
<evidence type="ECO:0000256" key="4">
    <source>
        <dbReference type="RuleBase" id="RU003322"/>
    </source>
</evidence>
<dbReference type="EMBL" id="CP012333">
    <property type="protein sequence ID" value="AKU93482.1"/>
    <property type="molecule type" value="Genomic_DNA"/>
</dbReference>
<keyword evidence="3 4" id="KW-0067">ATP-binding</keyword>
<gene>
    <name evidence="5" type="ORF">AKJ09_00146</name>
</gene>
<dbReference type="InterPro" id="IPR013126">
    <property type="entry name" value="Hsp_70_fam"/>
</dbReference>
<evidence type="ECO:0000313" key="6">
    <source>
        <dbReference type="Proteomes" id="UP000064967"/>
    </source>
</evidence>
<evidence type="ECO:0000256" key="3">
    <source>
        <dbReference type="ARBA" id="ARBA00022840"/>
    </source>
</evidence>
<evidence type="ECO:0000256" key="1">
    <source>
        <dbReference type="ARBA" id="ARBA00007381"/>
    </source>
</evidence>
<dbReference type="InterPro" id="IPR018181">
    <property type="entry name" value="Heat_shock_70_CS"/>
</dbReference>
<dbReference type="CDD" id="cd10170">
    <property type="entry name" value="ASKHA_NBD_HSP70"/>
    <property type="match status" value="1"/>
</dbReference>
<comment type="similarity">
    <text evidence="1 4">Belongs to the heat shock protein 70 family.</text>
</comment>
<dbReference type="KEGG" id="llu:AKJ09_00146"/>
<dbReference type="Gene3D" id="3.30.420.40">
    <property type="match status" value="2"/>
</dbReference>
<dbReference type="InterPro" id="IPR043129">
    <property type="entry name" value="ATPase_NBD"/>
</dbReference>
<reference evidence="5 6" key="1">
    <citation type="submission" date="2015-08" db="EMBL/GenBank/DDBJ databases">
        <authorList>
            <person name="Babu N.S."/>
            <person name="Beckwith C.J."/>
            <person name="Beseler K.G."/>
            <person name="Brison A."/>
            <person name="Carone J.V."/>
            <person name="Caskin T.P."/>
            <person name="Diamond M."/>
            <person name="Durham M.E."/>
            <person name="Foxe J.M."/>
            <person name="Go M."/>
            <person name="Henderson B.A."/>
            <person name="Jones I.B."/>
            <person name="McGettigan J.A."/>
            <person name="Micheletti S.J."/>
            <person name="Nasrallah M.E."/>
            <person name="Ortiz D."/>
            <person name="Piller C.R."/>
            <person name="Privatt S.R."/>
            <person name="Schneider S.L."/>
            <person name="Sharp S."/>
            <person name="Smith T.C."/>
            <person name="Stanton J.D."/>
            <person name="Ullery H.E."/>
            <person name="Wilson R.J."/>
            <person name="Serrano M.G."/>
            <person name="Buck G."/>
            <person name="Lee V."/>
            <person name="Wang Y."/>
            <person name="Carvalho R."/>
            <person name="Voegtly L."/>
            <person name="Shi R."/>
            <person name="Duckworth R."/>
            <person name="Johnson A."/>
            <person name="Loviza R."/>
            <person name="Walstead R."/>
            <person name="Shah Z."/>
            <person name="Kiflezghi M."/>
            <person name="Wade K."/>
            <person name="Ball S.L."/>
            <person name="Bradley K.W."/>
            <person name="Asai D.J."/>
            <person name="Bowman C.A."/>
            <person name="Russell D.A."/>
            <person name="Pope W.H."/>
            <person name="Jacobs-Sera D."/>
            <person name="Hendrix R.W."/>
            <person name="Hatfull G.F."/>
        </authorList>
    </citation>
    <scope>NUCLEOTIDE SEQUENCE [LARGE SCALE GENOMIC DNA]</scope>
    <source>
        <strain evidence="5 6">DSM 27648</strain>
    </source>
</reference>
<accession>A0A0K1PIY4</accession>
<dbReference type="PRINTS" id="PR00301">
    <property type="entry name" value="HEATSHOCK70"/>
</dbReference>
<dbReference type="AlphaFoldDB" id="A0A0K1PIY4"/>